<reference evidence="3" key="1">
    <citation type="submission" date="2023-05" db="EMBL/GenBank/DDBJ databases">
        <title>Whole genome sequence of Commensalibacter sp.</title>
        <authorList>
            <person name="Charoenyingcharoen P."/>
            <person name="Yukphan P."/>
        </authorList>
    </citation>
    <scope>NUCLEOTIDE SEQUENCE</scope>
    <source>
        <strain evidence="3">TBRC 16381</strain>
    </source>
</reference>
<dbReference type="RefSeq" id="WP_281447355.1">
    <property type="nucleotide sequence ID" value="NZ_JASBAO010000001.1"/>
</dbReference>
<keyword evidence="1" id="KW-0645">Protease</keyword>
<dbReference type="InterPro" id="IPR025657">
    <property type="entry name" value="RadC_JAB"/>
</dbReference>
<keyword evidence="4" id="KW-1185">Reference proteome</keyword>
<protein>
    <submittedName>
        <fullName evidence="3">JAB domain-containing protein</fullName>
    </submittedName>
</protein>
<dbReference type="Proteomes" id="UP001431634">
    <property type="component" value="Unassembled WGS sequence"/>
</dbReference>
<evidence type="ECO:0000259" key="2">
    <source>
        <dbReference type="Pfam" id="PF04002"/>
    </source>
</evidence>
<accession>A0ABT6PZF8</accession>
<keyword evidence="1" id="KW-0482">Metalloprotease</keyword>
<dbReference type="InterPro" id="IPR001405">
    <property type="entry name" value="UPF0758"/>
</dbReference>
<sequence length="243" mass="28371">MHDNSSLPPVAKRSKPFTHLNGMGHRVRMRNKLLEKGADILEDYEVLEMLLYLVIPRKDTKPFAKKLINLFGSLEKIFEADIETLSQTSIPENFIVLIDILRKISDRLIAPDGCDRPYLRRWKDVIIYLNDYKLKVETANKNIIRLLFLNGQQRLICDEYILYQGLDSISVIIKKAIELYAINLITINYTPHTVFSQKMRQQETKFALTLQSSAHPFDLNISDHIIHMDKQYFSIFKNKALDF</sequence>
<gene>
    <name evidence="3" type="ORF">QJV27_02205</name>
</gene>
<dbReference type="PANTHER" id="PTHR30471:SF3">
    <property type="entry name" value="UPF0758 PROTEIN YEES-RELATED"/>
    <property type="match status" value="1"/>
</dbReference>
<dbReference type="Pfam" id="PF04002">
    <property type="entry name" value="RadC"/>
    <property type="match status" value="1"/>
</dbReference>
<dbReference type="Gene3D" id="3.40.140.10">
    <property type="entry name" value="Cytidine Deaminase, domain 2"/>
    <property type="match status" value="1"/>
</dbReference>
<organism evidence="3 4">
    <name type="scientific">Commensalibacter oyaizuii</name>
    <dbReference type="NCBI Taxonomy" id="3043873"/>
    <lineage>
        <taxon>Bacteria</taxon>
        <taxon>Pseudomonadati</taxon>
        <taxon>Pseudomonadota</taxon>
        <taxon>Alphaproteobacteria</taxon>
        <taxon>Acetobacterales</taxon>
        <taxon>Acetobacteraceae</taxon>
    </lineage>
</organism>
<keyword evidence="1" id="KW-0378">Hydrolase</keyword>
<dbReference type="PANTHER" id="PTHR30471">
    <property type="entry name" value="DNA REPAIR PROTEIN RADC"/>
    <property type="match status" value="1"/>
</dbReference>
<dbReference type="EMBL" id="JASBAO010000001">
    <property type="protein sequence ID" value="MDI2090204.1"/>
    <property type="molecule type" value="Genomic_DNA"/>
</dbReference>
<proteinExistence type="predicted"/>
<comment type="caution">
    <text evidence="3">The sequence shown here is derived from an EMBL/GenBank/DDBJ whole genome shotgun (WGS) entry which is preliminary data.</text>
</comment>
<evidence type="ECO:0000256" key="1">
    <source>
        <dbReference type="ARBA" id="ARBA00023049"/>
    </source>
</evidence>
<feature type="domain" description="RadC-like JAB" evidence="2">
    <location>
        <begin position="122"/>
        <end position="236"/>
    </location>
</feature>
<name>A0ABT6PZF8_9PROT</name>
<evidence type="ECO:0000313" key="3">
    <source>
        <dbReference type="EMBL" id="MDI2090204.1"/>
    </source>
</evidence>
<evidence type="ECO:0000313" key="4">
    <source>
        <dbReference type="Proteomes" id="UP001431634"/>
    </source>
</evidence>